<dbReference type="InterPro" id="IPR047001">
    <property type="entry name" value="MnmG_C_subdom"/>
</dbReference>
<dbReference type="Pfam" id="PF01134">
    <property type="entry name" value="GIDA"/>
    <property type="match status" value="1"/>
</dbReference>
<comment type="cofactor">
    <cofactor evidence="1 12">
        <name>FAD</name>
        <dbReference type="ChEBI" id="CHEBI:57692"/>
    </cofactor>
</comment>
<dbReference type="InterPro" id="IPR002218">
    <property type="entry name" value="MnmG-rel"/>
</dbReference>
<evidence type="ECO:0000256" key="2">
    <source>
        <dbReference type="ARBA" id="ARBA00003717"/>
    </source>
</evidence>
<evidence type="ECO:0000256" key="3">
    <source>
        <dbReference type="ARBA" id="ARBA00007653"/>
    </source>
</evidence>
<dbReference type="InterPro" id="IPR040131">
    <property type="entry name" value="MnmG_N"/>
</dbReference>
<keyword evidence="8 12" id="KW-0274">FAD</keyword>
<feature type="binding site" evidence="12">
    <location>
        <begin position="307"/>
        <end position="321"/>
    </location>
    <ligand>
        <name>NAD(+)</name>
        <dbReference type="ChEBI" id="CHEBI:57540"/>
    </ligand>
</feature>
<comment type="function">
    <text evidence="2 12">NAD-binding protein involved in the addition of a carboxymethylaminomethyl (cmnm) group at the wobble position (U34) of certain tRNAs, forming tRNA-cmnm(5)s(2)U34.</text>
</comment>
<comment type="similarity">
    <text evidence="3 12">Belongs to the MnmG family.</text>
</comment>
<evidence type="ECO:0000256" key="9">
    <source>
        <dbReference type="ARBA" id="ARBA00023027"/>
    </source>
</evidence>
<dbReference type="SMART" id="SM01228">
    <property type="entry name" value="GIDA_assoc_3"/>
    <property type="match status" value="1"/>
</dbReference>
<evidence type="ECO:0000313" key="15">
    <source>
        <dbReference type="Proteomes" id="UP000039370"/>
    </source>
</evidence>
<dbReference type="InterPro" id="IPR020595">
    <property type="entry name" value="MnmG-rel_CS"/>
</dbReference>
<feature type="binding site" evidence="12">
    <location>
        <begin position="47"/>
        <end position="52"/>
    </location>
    <ligand>
        <name>FAD</name>
        <dbReference type="ChEBI" id="CHEBI:57692"/>
    </ligand>
</feature>
<name>A0A0B7IPN1_9FLAO</name>
<comment type="subcellular location">
    <subcellularLocation>
        <location evidence="12">Cytoplasm</location>
    </subcellularLocation>
</comment>
<dbReference type="InterPro" id="IPR026904">
    <property type="entry name" value="MnmG_C"/>
</dbReference>
<dbReference type="GO" id="GO:0005829">
    <property type="term" value="C:cytosol"/>
    <property type="evidence" value="ECO:0007669"/>
    <property type="project" value="TreeGrafter"/>
</dbReference>
<dbReference type="SUPFAM" id="SSF51905">
    <property type="entry name" value="FAD/NAD(P)-binding domain"/>
    <property type="match status" value="1"/>
</dbReference>
<dbReference type="InterPro" id="IPR049312">
    <property type="entry name" value="GIDA_C_N"/>
</dbReference>
<feature type="binding site" evidence="12">
    <location>
        <position position="404"/>
    </location>
    <ligand>
        <name>FAD</name>
        <dbReference type="ChEBI" id="CHEBI:57692"/>
    </ligand>
</feature>
<evidence type="ECO:0000256" key="4">
    <source>
        <dbReference type="ARBA" id="ARBA00020461"/>
    </source>
</evidence>
<dbReference type="PANTHER" id="PTHR11806:SF0">
    <property type="entry name" value="PROTEIN MTO1 HOMOLOG, MITOCHONDRIAL"/>
    <property type="match status" value="1"/>
</dbReference>
<dbReference type="EMBL" id="CDOK01000165">
    <property type="protein sequence ID" value="CEN52564.1"/>
    <property type="molecule type" value="Genomic_DNA"/>
</dbReference>
<dbReference type="GO" id="GO:0030488">
    <property type="term" value="P:tRNA methylation"/>
    <property type="evidence" value="ECO:0007669"/>
    <property type="project" value="TreeGrafter"/>
</dbReference>
<dbReference type="HAMAP" id="MF_00129">
    <property type="entry name" value="MnmG_GidA"/>
    <property type="match status" value="1"/>
</dbReference>
<dbReference type="GO" id="GO:0050660">
    <property type="term" value="F:flavin adenine dinucleotide binding"/>
    <property type="evidence" value="ECO:0007669"/>
    <property type="project" value="UniProtKB-UniRule"/>
</dbReference>
<organism evidence="14 15">
    <name type="scientific">Capnocytophaga canimorsus</name>
    <dbReference type="NCBI Taxonomy" id="28188"/>
    <lineage>
        <taxon>Bacteria</taxon>
        <taxon>Pseudomonadati</taxon>
        <taxon>Bacteroidota</taxon>
        <taxon>Flavobacteriia</taxon>
        <taxon>Flavobacteriales</taxon>
        <taxon>Flavobacteriaceae</taxon>
        <taxon>Capnocytophaga</taxon>
    </lineage>
</organism>
<feature type="domain" description="tRNA uridine 5-carboxymethylaminomethyl modification enzyme C-terminal subdomain" evidence="13">
    <location>
        <begin position="583"/>
        <end position="654"/>
    </location>
</feature>
<protein>
    <recommendedName>
        <fullName evidence="4 12">tRNA uridine 5-carboxymethylaminomethyl modification enzyme MnmG</fullName>
    </recommendedName>
    <alternativeName>
        <fullName evidence="11 12">Glucose-inhibited division protein A</fullName>
    </alternativeName>
</protein>
<reference evidence="15" key="1">
    <citation type="submission" date="2015-01" db="EMBL/GenBank/DDBJ databases">
        <authorList>
            <person name="MANFREDI Pablo"/>
        </authorList>
    </citation>
    <scope>NUCLEOTIDE SEQUENCE [LARGE SCALE GENOMIC DNA]</scope>
    <source>
        <strain evidence="15">Cc11</strain>
    </source>
</reference>
<dbReference type="PROSITE" id="PS01281">
    <property type="entry name" value="GIDA_2"/>
    <property type="match status" value="1"/>
</dbReference>
<evidence type="ECO:0000259" key="13">
    <source>
        <dbReference type="SMART" id="SM01228"/>
    </source>
</evidence>
<evidence type="ECO:0000256" key="8">
    <source>
        <dbReference type="ARBA" id="ARBA00022827"/>
    </source>
</evidence>
<comment type="subunit">
    <text evidence="10 12">Homodimer. Heterotetramer of two MnmE and two MnmG subunits.</text>
</comment>
<dbReference type="FunFam" id="1.10.150.570:FF:000001">
    <property type="entry name" value="tRNA uridine 5-carboxymethylaminomethyl modification enzyme MnmG"/>
    <property type="match status" value="1"/>
</dbReference>
<keyword evidence="6 12" id="KW-0285">Flavoprotein</keyword>
<dbReference type="Gene3D" id="3.50.50.60">
    <property type="entry name" value="FAD/NAD(P)-binding domain"/>
    <property type="match status" value="2"/>
</dbReference>
<evidence type="ECO:0000313" key="14">
    <source>
        <dbReference type="EMBL" id="CEN52564.1"/>
    </source>
</evidence>
<dbReference type="Pfam" id="PF13932">
    <property type="entry name" value="SAM_GIDA_C"/>
    <property type="match status" value="1"/>
</dbReference>
<keyword evidence="5 12" id="KW-0963">Cytoplasm</keyword>
<gene>
    <name evidence="12 14" type="primary">mnmG</name>
    <name evidence="12" type="synonym">gidA</name>
    <name evidence="14" type="ORF">CCAN11_2470059</name>
</gene>
<dbReference type="Pfam" id="PF21680">
    <property type="entry name" value="GIDA_C_1st"/>
    <property type="match status" value="1"/>
</dbReference>
<dbReference type="PANTHER" id="PTHR11806">
    <property type="entry name" value="GLUCOSE INHIBITED DIVISION PROTEIN A"/>
    <property type="match status" value="1"/>
</dbReference>
<evidence type="ECO:0000256" key="1">
    <source>
        <dbReference type="ARBA" id="ARBA00001974"/>
    </source>
</evidence>
<feature type="binding site" evidence="12">
    <location>
        <position position="214"/>
    </location>
    <ligand>
        <name>FAD</name>
        <dbReference type="ChEBI" id="CHEBI:57692"/>
    </ligand>
</feature>
<dbReference type="FunFam" id="1.10.10.1800:FF:000003">
    <property type="entry name" value="tRNA uridine 5-carboxymethylaminomethyl modification enzyme MnmG"/>
    <property type="match status" value="1"/>
</dbReference>
<dbReference type="InterPro" id="IPR004416">
    <property type="entry name" value="MnmG"/>
</dbReference>
<proteinExistence type="inferred from homology"/>
<dbReference type="Gene3D" id="1.10.10.1800">
    <property type="entry name" value="tRNA uridine 5-carboxymethylaminomethyl modification enzyme MnmG/GidA"/>
    <property type="match status" value="1"/>
</dbReference>
<dbReference type="PROSITE" id="PS01280">
    <property type="entry name" value="GIDA_1"/>
    <property type="match status" value="1"/>
</dbReference>
<dbReference type="AlphaFoldDB" id="A0A0B7IPN1"/>
<dbReference type="Gene3D" id="1.10.150.570">
    <property type="entry name" value="GidA associated domain, C-terminal subdomain"/>
    <property type="match status" value="1"/>
</dbReference>
<sequence length="658" mass="74059">MPNKNYLCALIVKQLGIKQMKSNMPNAFCPKPNRNMFQEKYDVIVVGGGHAGAEAAAAAANMGAKTLLITMQLQNIAQMSCNPAVGGIAKGQIVREIDALGGYTGIITDKTAIQFKMLNQSKGPAMWSPRAQSDRMRFAEEWRLQLERLPNLDFYQDMVSDLIIENHQVKGVKTSLGIPIYSKSVILTNGTFLNGVIHIGMKQLGGGRAGEKASKGITECLVSHGFESGRMKTGTPPRVDSRSLDYSKMIPQPGDENPEKFSFSEETQPLQIQKDCYMTYTSEEVHDLLRTGFDRSPMFNGAIQGVGPRYCPSIEDKINRFADKDRHQIFVEPEGWNTVEVYVNGFSTSLPEEVQFEAMRKIEGFENVKFFRPGYAIEYDYFPPTQLKHTLETKLVENLYFAGQINGTTGYEEAAAQGIMAGINAVQKIREQEPFILKRNEAYIGVLIDDLITKGTEEPYRMFTSRAEYRTLLRQDNADARLTPIGFSLGLASQKRMDVLERKQAKTNAFVDFFKETSIKPEEANPILEKYDSSPMKQGDKMFKVLSRPNITIADLQQLESVKSFVEANEIDKEIIEQTEIEVKYAGYIEKEKNNADKLNRLEDIRIPENFNYDKLTSISFESREKLKKIRPTTLSQASRISGVSPADISILLVYMGR</sequence>
<dbReference type="Proteomes" id="UP000039370">
    <property type="component" value="Unassembled WGS sequence"/>
</dbReference>
<dbReference type="InterPro" id="IPR044920">
    <property type="entry name" value="MnmG_C_subdom_sf"/>
</dbReference>
<dbReference type="InterPro" id="IPR036188">
    <property type="entry name" value="FAD/NAD-bd_sf"/>
</dbReference>
<dbReference type="NCBIfam" id="TIGR00136">
    <property type="entry name" value="mnmG_gidA"/>
    <property type="match status" value="1"/>
</dbReference>
<evidence type="ECO:0000256" key="5">
    <source>
        <dbReference type="ARBA" id="ARBA00022490"/>
    </source>
</evidence>
<evidence type="ECO:0000256" key="10">
    <source>
        <dbReference type="ARBA" id="ARBA00025948"/>
    </source>
</evidence>
<keyword evidence="7 12" id="KW-0819">tRNA processing</keyword>
<dbReference type="FunFam" id="3.50.50.60:FF:000002">
    <property type="entry name" value="tRNA uridine 5-carboxymethylaminomethyl modification enzyme MnmG"/>
    <property type="match status" value="1"/>
</dbReference>
<evidence type="ECO:0000256" key="12">
    <source>
        <dbReference type="HAMAP-Rule" id="MF_00129"/>
    </source>
</evidence>
<evidence type="ECO:0000256" key="11">
    <source>
        <dbReference type="ARBA" id="ARBA00031800"/>
    </source>
</evidence>
<dbReference type="GO" id="GO:0002098">
    <property type="term" value="P:tRNA wobble uridine modification"/>
    <property type="evidence" value="ECO:0007669"/>
    <property type="project" value="InterPro"/>
</dbReference>
<feature type="binding site" evidence="12">
    <location>
        <position position="159"/>
    </location>
    <ligand>
        <name>FAD</name>
        <dbReference type="ChEBI" id="CHEBI:57692"/>
    </ligand>
</feature>
<keyword evidence="9 12" id="KW-0520">NAD</keyword>
<evidence type="ECO:0000256" key="6">
    <source>
        <dbReference type="ARBA" id="ARBA00022630"/>
    </source>
</evidence>
<accession>A0A0B7IPN1</accession>
<evidence type="ECO:0000256" key="7">
    <source>
        <dbReference type="ARBA" id="ARBA00022694"/>
    </source>
</evidence>